<sequence>MEIRAAEISAILKQQIANFGTEAEVAEVGQVLSVGDGIARVHGLDKVQAGEMVEFPGGIKGMALNLETDNVGIVIFGDDRSIKEGDTVKRTGAIVEVPVGKGLLGRVVDALGNPIDGKGPIDGAEMRHVDVKAPGIIPRKSVHEPMSTGIKAVDALIPIGRGQRELVIGDRQTGKTAILIDTIINQKAAHAGSDEKAKLYCIYVAVGQKRSTVAQIVKTLSDYGAMDYTIVVAATASEAAPLQYLAPFSGCTMGEYFRDNGMHALIIYDDLSKQAVAYRQMSLLLRRPPGREAYPGDVFYLHSRLLERAAKLNDANGSGSLTALPVIETQANDVSAYIPTNVISITDGQIFLETDLFYKGIRPAVNVGLSVSRVGSAAQIKAMKQVAGTIKMELAQYREMAAFAQFASDLDPATQKLLARGARLTELLKQPQFAPLSTEEEVVSIFAGVRGYLDKLDVRDVGRFERGLLSEVKSKAPEILTAIATDKQLTKETEEKLKAFLDAYAKTFA</sequence>
<dbReference type="HAMAP" id="MF_01346">
    <property type="entry name" value="ATP_synth_alpha_bact"/>
    <property type="match status" value="1"/>
</dbReference>
<dbReference type="InterPro" id="IPR004100">
    <property type="entry name" value="ATPase_F1/V1/A1_a/bsu_N"/>
</dbReference>
<dbReference type="Gene3D" id="3.40.50.300">
    <property type="entry name" value="P-loop containing nucleotide triphosphate hydrolases"/>
    <property type="match status" value="1"/>
</dbReference>
<evidence type="ECO:0000256" key="7">
    <source>
        <dbReference type="ARBA" id="ARBA00022840"/>
    </source>
</evidence>
<dbReference type="InterPro" id="IPR000194">
    <property type="entry name" value="ATPase_F1/V1/A1_a/bsu_nucl-bd"/>
</dbReference>
<comment type="catalytic activity">
    <reaction evidence="14">
        <text>ATP + H2O + 4 H(+)(in) = ADP + phosphate + 5 H(+)(out)</text>
        <dbReference type="Rhea" id="RHEA:57720"/>
        <dbReference type="ChEBI" id="CHEBI:15377"/>
        <dbReference type="ChEBI" id="CHEBI:15378"/>
        <dbReference type="ChEBI" id="CHEBI:30616"/>
        <dbReference type="ChEBI" id="CHEBI:43474"/>
        <dbReference type="ChEBI" id="CHEBI:456216"/>
        <dbReference type="EC" id="7.1.2.2"/>
    </reaction>
</comment>
<evidence type="ECO:0000256" key="11">
    <source>
        <dbReference type="ARBA" id="ARBA00023196"/>
    </source>
</evidence>
<dbReference type="Pfam" id="PF02874">
    <property type="entry name" value="ATP-synt_ab_N"/>
    <property type="match status" value="1"/>
</dbReference>
<dbReference type="PANTHER" id="PTHR48082:SF2">
    <property type="entry name" value="ATP SYNTHASE SUBUNIT ALPHA, MITOCHONDRIAL"/>
    <property type="match status" value="1"/>
</dbReference>
<evidence type="ECO:0000256" key="9">
    <source>
        <dbReference type="ARBA" id="ARBA00023065"/>
    </source>
</evidence>
<evidence type="ECO:0000256" key="1">
    <source>
        <dbReference type="ARBA" id="ARBA00003784"/>
    </source>
</evidence>
<organism evidence="18 19">
    <name type="scientific">Magnetospirillum aberrantis SpK</name>
    <dbReference type="NCBI Taxonomy" id="908842"/>
    <lineage>
        <taxon>Bacteria</taxon>
        <taxon>Pseudomonadati</taxon>
        <taxon>Pseudomonadota</taxon>
        <taxon>Alphaproteobacteria</taxon>
        <taxon>Rhodospirillales</taxon>
        <taxon>Rhodospirillaceae</taxon>
        <taxon>Magnetospirillum</taxon>
    </lineage>
</organism>
<evidence type="ECO:0000256" key="8">
    <source>
        <dbReference type="ARBA" id="ARBA00022967"/>
    </source>
</evidence>
<evidence type="ECO:0000256" key="12">
    <source>
        <dbReference type="ARBA" id="ARBA00023310"/>
    </source>
</evidence>
<dbReference type="InterPro" id="IPR036121">
    <property type="entry name" value="ATPase_F1/V1/A1_a/bsu_N_sf"/>
</dbReference>
<comment type="similarity">
    <text evidence="3 14">Belongs to the ATPase alpha/beta chains family.</text>
</comment>
<dbReference type="InterPro" id="IPR000793">
    <property type="entry name" value="ATP_synth_asu_C"/>
</dbReference>
<keyword evidence="6 14" id="KW-0375">Hydrogen ion transport</keyword>
<evidence type="ECO:0000256" key="5">
    <source>
        <dbReference type="ARBA" id="ARBA00022741"/>
    </source>
</evidence>
<evidence type="ECO:0000313" key="18">
    <source>
        <dbReference type="EMBL" id="NFV78628.1"/>
    </source>
</evidence>
<comment type="subcellular location">
    <subcellularLocation>
        <location evidence="14">Cell membrane</location>
        <topology evidence="14">Peripheral membrane protein</topology>
    </subcellularLocation>
    <subcellularLocation>
        <location evidence="2">Membrane</location>
    </subcellularLocation>
</comment>
<keyword evidence="19" id="KW-1185">Reference proteome</keyword>
<keyword evidence="9 14" id="KW-0406">Ion transport</keyword>
<gene>
    <name evidence="14" type="primary">atpA</name>
    <name evidence="18" type="ORF">G4223_00665</name>
</gene>
<dbReference type="SUPFAM" id="SSF52540">
    <property type="entry name" value="P-loop containing nucleoside triphosphate hydrolases"/>
    <property type="match status" value="1"/>
</dbReference>
<evidence type="ECO:0000256" key="2">
    <source>
        <dbReference type="ARBA" id="ARBA00004370"/>
    </source>
</evidence>
<keyword evidence="8 14" id="KW-1278">Translocase</keyword>
<dbReference type="Pfam" id="PF00006">
    <property type="entry name" value="ATP-synt_ab"/>
    <property type="match status" value="1"/>
</dbReference>
<dbReference type="Gene3D" id="1.20.150.20">
    <property type="entry name" value="ATP synthase alpha/beta chain, C-terminal domain"/>
    <property type="match status" value="1"/>
</dbReference>
<dbReference type="Pfam" id="PF00306">
    <property type="entry name" value="ATP-synt_ab_C"/>
    <property type="match status" value="1"/>
</dbReference>
<dbReference type="RefSeq" id="WP_163673735.1">
    <property type="nucleotide sequence ID" value="NZ_JAAIYP010000004.1"/>
</dbReference>
<dbReference type="CDD" id="cd01132">
    <property type="entry name" value="F1-ATPase_alpha_CD"/>
    <property type="match status" value="1"/>
</dbReference>
<feature type="binding site" evidence="14">
    <location>
        <begin position="169"/>
        <end position="176"/>
    </location>
    <ligand>
        <name>ATP</name>
        <dbReference type="ChEBI" id="CHEBI:30616"/>
    </ligand>
</feature>
<accession>A0A7C9URJ2</accession>
<dbReference type="PANTHER" id="PTHR48082">
    <property type="entry name" value="ATP SYNTHASE SUBUNIT ALPHA, MITOCHONDRIAL"/>
    <property type="match status" value="1"/>
</dbReference>
<dbReference type="FunFam" id="1.20.150.20:FF:000001">
    <property type="entry name" value="ATP synthase subunit alpha"/>
    <property type="match status" value="1"/>
</dbReference>
<keyword evidence="4 14" id="KW-0813">Transport</keyword>
<dbReference type="InterPro" id="IPR023366">
    <property type="entry name" value="ATP_synth_asu-like_sf"/>
</dbReference>
<dbReference type="PIRSF" id="PIRSF039088">
    <property type="entry name" value="F_ATPase_subunit_alpha"/>
    <property type="match status" value="1"/>
</dbReference>
<dbReference type="InterPro" id="IPR038376">
    <property type="entry name" value="ATP_synth_asu_C_sf"/>
</dbReference>
<evidence type="ECO:0000259" key="17">
    <source>
        <dbReference type="Pfam" id="PF02874"/>
    </source>
</evidence>
<dbReference type="NCBIfam" id="TIGR00962">
    <property type="entry name" value="atpA"/>
    <property type="match status" value="1"/>
</dbReference>
<dbReference type="InterPro" id="IPR027417">
    <property type="entry name" value="P-loop_NTPase"/>
</dbReference>
<dbReference type="InterPro" id="IPR033732">
    <property type="entry name" value="ATP_synth_F1_a_nt-bd_dom"/>
</dbReference>
<dbReference type="SUPFAM" id="SSF50615">
    <property type="entry name" value="N-terminal domain of alpha and beta subunits of F1 ATP synthase"/>
    <property type="match status" value="1"/>
</dbReference>
<keyword evidence="11 14" id="KW-0139">CF(1)</keyword>
<dbReference type="GO" id="GO:0045259">
    <property type="term" value="C:proton-transporting ATP synthase complex"/>
    <property type="evidence" value="ECO:0007669"/>
    <property type="project" value="UniProtKB-KW"/>
</dbReference>
<evidence type="ECO:0000256" key="13">
    <source>
        <dbReference type="ARBA" id="ARBA00026013"/>
    </source>
</evidence>
<dbReference type="GO" id="GO:0005886">
    <property type="term" value="C:plasma membrane"/>
    <property type="evidence" value="ECO:0007669"/>
    <property type="project" value="UniProtKB-SubCell"/>
</dbReference>
<dbReference type="InterPro" id="IPR005294">
    <property type="entry name" value="ATP_synth_F1_asu"/>
</dbReference>
<feature type="domain" description="ATPase F1/V1/A1 complex alpha/beta subunit N-terminal" evidence="17">
    <location>
        <begin position="25"/>
        <end position="92"/>
    </location>
</feature>
<evidence type="ECO:0000256" key="10">
    <source>
        <dbReference type="ARBA" id="ARBA00023136"/>
    </source>
</evidence>
<comment type="caution">
    <text evidence="18">The sequence shown here is derived from an EMBL/GenBank/DDBJ whole genome shotgun (WGS) entry which is preliminary data.</text>
</comment>
<evidence type="ECO:0000256" key="3">
    <source>
        <dbReference type="ARBA" id="ARBA00008936"/>
    </source>
</evidence>
<feature type="domain" description="ATPase F1/V1/A1 complex alpha/beta subunit nucleotide-binding" evidence="15">
    <location>
        <begin position="149"/>
        <end position="372"/>
    </location>
</feature>
<dbReference type="EC" id="7.1.2.2" evidence="14"/>
<dbReference type="GO" id="GO:0005524">
    <property type="term" value="F:ATP binding"/>
    <property type="evidence" value="ECO:0007669"/>
    <property type="project" value="UniProtKB-UniRule"/>
</dbReference>
<evidence type="ECO:0000259" key="15">
    <source>
        <dbReference type="Pfam" id="PF00006"/>
    </source>
</evidence>
<keyword evidence="14" id="KW-1003">Cell membrane</keyword>
<proteinExistence type="inferred from homology"/>
<dbReference type="CDD" id="cd18116">
    <property type="entry name" value="ATP-synt_F1_alpha_N"/>
    <property type="match status" value="1"/>
</dbReference>
<evidence type="ECO:0000256" key="14">
    <source>
        <dbReference type="HAMAP-Rule" id="MF_01346"/>
    </source>
</evidence>
<dbReference type="FunFam" id="2.40.30.20:FF:000001">
    <property type="entry name" value="ATP synthase subunit alpha"/>
    <property type="match status" value="1"/>
</dbReference>
<dbReference type="GO" id="GO:0043531">
    <property type="term" value="F:ADP binding"/>
    <property type="evidence" value="ECO:0007669"/>
    <property type="project" value="TreeGrafter"/>
</dbReference>
<evidence type="ECO:0000313" key="19">
    <source>
        <dbReference type="Proteomes" id="UP000480684"/>
    </source>
</evidence>
<keyword evidence="7 14" id="KW-0067">ATP-binding</keyword>
<evidence type="ECO:0000256" key="6">
    <source>
        <dbReference type="ARBA" id="ARBA00022781"/>
    </source>
</evidence>
<dbReference type="SUPFAM" id="SSF47917">
    <property type="entry name" value="C-terminal domain of alpha and beta subunits of F1 ATP synthase"/>
    <property type="match status" value="1"/>
</dbReference>
<dbReference type="FunFam" id="3.40.50.300:FF:002432">
    <property type="entry name" value="ATP synthase subunit alpha, mitochondrial"/>
    <property type="match status" value="1"/>
</dbReference>
<protein>
    <recommendedName>
        <fullName evidence="14">ATP synthase subunit alpha</fullName>
        <ecNumber evidence="14">7.1.2.2</ecNumber>
    </recommendedName>
    <alternativeName>
        <fullName evidence="14">ATP synthase F1 sector subunit alpha</fullName>
    </alternativeName>
    <alternativeName>
        <fullName evidence="14">F-ATPase subunit alpha</fullName>
    </alternativeName>
</protein>
<dbReference type="GO" id="GO:0046933">
    <property type="term" value="F:proton-transporting ATP synthase activity, rotational mechanism"/>
    <property type="evidence" value="ECO:0007669"/>
    <property type="project" value="UniProtKB-UniRule"/>
</dbReference>
<dbReference type="NCBIfam" id="NF009884">
    <property type="entry name" value="PRK13343.1"/>
    <property type="match status" value="1"/>
</dbReference>
<feature type="site" description="Required for activity" evidence="14">
    <location>
        <position position="370"/>
    </location>
</feature>
<keyword evidence="5 14" id="KW-0547">Nucleotide-binding</keyword>
<keyword evidence="12 14" id="KW-0066">ATP synthesis</keyword>
<evidence type="ECO:0000259" key="16">
    <source>
        <dbReference type="Pfam" id="PF00306"/>
    </source>
</evidence>
<dbReference type="Gene3D" id="2.40.30.20">
    <property type="match status" value="1"/>
</dbReference>
<name>A0A7C9URJ2_9PROT</name>
<evidence type="ECO:0000256" key="4">
    <source>
        <dbReference type="ARBA" id="ARBA00022448"/>
    </source>
</evidence>
<comment type="function">
    <text evidence="1 14">Produces ATP from ADP in the presence of a proton gradient across the membrane. The alpha chain is a regulatory subunit.</text>
</comment>
<dbReference type="InterPro" id="IPR020003">
    <property type="entry name" value="ATPase_a/bsu_AS"/>
</dbReference>
<dbReference type="AlphaFoldDB" id="A0A7C9URJ2"/>
<keyword evidence="10 14" id="KW-0472">Membrane</keyword>
<dbReference type="PROSITE" id="PS00152">
    <property type="entry name" value="ATPASE_ALPHA_BETA"/>
    <property type="match status" value="1"/>
</dbReference>
<reference evidence="18 19" key="1">
    <citation type="submission" date="2020-02" db="EMBL/GenBank/DDBJ databases">
        <authorList>
            <person name="Dziuba M."/>
            <person name="Kuznetsov B."/>
            <person name="Mardanov A."/>
            <person name="Ravin N."/>
            <person name="Grouzdev D."/>
        </authorList>
    </citation>
    <scope>NUCLEOTIDE SEQUENCE [LARGE SCALE GENOMIC DNA]</scope>
    <source>
        <strain evidence="18 19">SpK</strain>
    </source>
</reference>
<feature type="domain" description="ATP synthase alpha subunit C-terminal" evidence="16">
    <location>
        <begin position="379"/>
        <end position="503"/>
    </location>
</feature>
<dbReference type="CDD" id="cd18113">
    <property type="entry name" value="ATP-synt_F1_alpha_C"/>
    <property type="match status" value="1"/>
</dbReference>
<comment type="subunit">
    <text evidence="13">F-type ATPases have 2 components, CF(1) - the catalytic core - and CF(0) - the membrane proton channel. CF(1) has five subunits: alpha(3), beta(3), gamma(1), delta(1), epsilon(1). CF(0) has four main subunits: a(1), b(1), b'(1) and c(9-12).</text>
</comment>
<dbReference type="Proteomes" id="UP000480684">
    <property type="component" value="Unassembled WGS sequence"/>
</dbReference>
<dbReference type="EMBL" id="JAAIYP010000004">
    <property type="protein sequence ID" value="NFV78628.1"/>
    <property type="molecule type" value="Genomic_DNA"/>
</dbReference>